<reference evidence="1 2" key="1">
    <citation type="submission" date="2020-02" db="EMBL/GenBank/DDBJ databases">
        <authorList>
            <person name="Ma Q."/>
            <person name="Huang Y."/>
            <person name="Song X."/>
            <person name="Pei D."/>
        </authorList>
    </citation>
    <scope>NUCLEOTIDE SEQUENCE [LARGE SCALE GENOMIC DNA]</scope>
    <source>
        <strain evidence="1">Sxm20200214</strain>
        <tissue evidence="1">Leaf</tissue>
    </source>
</reference>
<dbReference type="AlphaFoldDB" id="A0A8X7QQA3"/>
<keyword evidence="2" id="KW-1185">Reference proteome</keyword>
<dbReference type="Gene3D" id="3.40.50.1820">
    <property type="entry name" value="alpha/beta hydrolase"/>
    <property type="match status" value="1"/>
</dbReference>
<dbReference type="InterPro" id="IPR052370">
    <property type="entry name" value="Meta-cleavage_hydrolase"/>
</dbReference>
<protein>
    <recommendedName>
        <fullName evidence="3">AB hydrolase-1 domain-containing protein</fullName>
    </recommendedName>
</protein>
<dbReference type="SUPFAM" id="SSF53474">
    <property type="entry name" value="alpha/beta-Hydrolases"/>
    <property type="match status" value="1"/>
</dbReference>
<proteinExistence type="predicted"/>
<dbReference type="PANTHER" id="PTHR43139">
    <property type="entry name" value="SI:DKEY-122A22.2"/>
    <property type="match status" value="1"/>
</dbReference>
<accession>A0A8X7QQA3</accession>
<evidence type="ECO:0000313" key="1">
    <source>
        <dbReference type="EMBL" id="KAG2274448.1"/>
    </source>
</evidence>
<organism evidence="1 2">
    <name type="scientific">Brassica carinata</name>
    <name type="common">Ethiopian mustard</name>
    <name type="synonym">Abyssinian cabbage</name>
    <dbReference type="NCBI Taxonomy" id="52824"/>
    <lineage>
        <taxon>Eukaryota</taxon>
        <taxon>Viridiplantae</taxon>
        <taxon>Streptophyta</taxon>
        <taxon>Embryophyta</taxon>
        <taxon>Tracheophyta</taxon>
        <taxon>Spermatophyta</taxon>
        <taxon>Magnoliopsida</taxon>
        <taxon>eudicotyledons</taxon>
        <taxon>Gunneridae</taxon>
        <taxon>Pentapetalae</taxon>
        <taxon>rosids</taxon>
        <taxon>malvids</taxon>
        <taxon>Brassicales</taxon>
        <taxon>Brassicaceae</taxon>
        <taxon>Brassiceae</taxon>
        <taxon>Brassica</taxon>
    </lineage>
</organism>
<evidence type="ECO:0008006" key="3">
    <source>
        <dbReference type="Google" id="ProtNLM"/>
    </source>
</evidence>
<gene>
    <name evidence="1" type="ORF">Bca52824_057003</name>
</gene>
<sequence length="169" mass="18964">MAPSFLSIAKFVEAILRRRFSSAGLSLQTLSIDSETTIQYWGPPPLENIQKPSLLLLHGFGPSAVWQWNRQKCISLLKPEGEKTELLEGLSIGRDDKTNVSPIQQDVMLIWGEKDQVFPLIMAHDLREMLGKKAKLRVIPKTSHIPQTEKSKEFNGIVMSFLLPPSSSP</sequence>
<dbReference type="InterPro" id="IPR029058">
    <property type="entry name" value="AB_hydrolase_fold"/>
</dbReference>
<name>A0A8X7QQA3_BRACI</name>
<comment type="caution">
    <text evidence="1">The sequence shown here is derived from an EMBL/GenBank/DDBJ whole genome shotgun (WGS) entry which is preliminary data.</text>
</comment>
<dbReference type="PANTHER" id="PTHR43139:SF28">
    <property type="entry name" value="ALPHA_BETA-HYDROLASES SUPERFAMILY PROTEIN"/>
    <property type="match status" value="1"/>
</dbReference>
<evidence type="ECO:0000313" key="2">
    <source>
        <dbReference type="Proteomes" id="UP000886595"/>
    </source>
</evidence>
<dbReference type="Proteomes" id="UP000886595">
    <property type="component" value="Unassembled WGS sequence"/>
</dbReference>
<dbReference type="EMBL" id="JAAMPC010000012">
    <property type="protein sequence ID" value="KAG2274448.1"/>
    <property type="molecule type" value="Genomic_DNA"/>
</dbReference>
<dbReference type="OrthoDB" id="6431331at2759"/>